<sequence length="574" mass="64953">MAPVLTLPDFQQPFVLECDASAYEHELIGLVQAVQHWRPYLWGRPFIIRTDHYSLNVEYRLGHSNVVADALSRRDANDTALFAITGLAFDVFAELRQAATSHPALVALRDQILEGSRGEPWSFTDGVVLFNGRAYLPPDSTILQEVLAATHDVGHDGAEKTLHRFHQDFHTPRARAIIQDMVRHCIICQRNKTEHLHPAGLLMPLPVPMSVWSDISMDFVKGLPKVGGKSVILTVVDRFSKYVHFIALRHPYSAETVAAAFFSEIVRLHGLPTSIVSDCDPVFTSTFWTALFKLLGIKLHMSSAFHPQSDGQTEAVNKAMYLRCLTGDRPRQWLRWLPWAEFVYNTSYHTALKDTPFRIVYGREPPAIREYDVGDCRVPAVAQTMAECAEFLEDVRARLEQAQAVAKRAYDRGHRALCFVLGDWVWLRVHHRVPASLPTTAQGKLWPRYYGPYKVAAVINEVAYRLELPAGKFIGEPPVVPPPLPPLRYGAVLPQPAKVLKSRVARGIHQILIQWEALSRSAATWEDVEVFRKRYPLFQLEDELLADGGRDVMLGRFYRRRKESRNKDSSGAQG</sequence>
<keyword evidence="8" id="KW-0378">Hydrolase</keyword>
<dbReference type="InterPro" id="IPR043502">
    <property type="entry name" value="DNA/RNA_pol_sf"/>
</dbReference>
<dbReference type="InterPro" id="IPR050951">
    <property type="entry name" value="Retrovirus_Pol_polyprotein"/>
</dbReference>
<evidence type="ECO:0000256" key="13">
    <source>
        <dbReference type="ARBA" id="ARBA00023125"/>
    </source>
</evidence>
<feature type="domain" description="Integrase catalytic" evidence="15">
    <location>
        <begin position="204"/>
        <end position="364"/>
    </location>
</feature>
<reference evidence="16 17" key="1">
    <citation type="submission" date="2024-02" db="EMBL/GenBank/DDBJ databases">
        <title>High-quality chromosome-scale genome assembly of Pensacola bahiagrass (Paspalum notatum Flugge var. saurae).</title>
        <authorList>
            <person name="Vega J.M."/>
            <person name="Podio M."/>
            <person name="Orjuela J."/>
            <person name="Siena L.A."/>
            <person name="Pessino S.C."/>
            <person name="Combes M.C."/>
            <person name="Mariac C."/>
            <person name="Albertini E."/>
            <person name="Pupilli F."/>
            <person name="Ortiz J.P.A."/>
            <person name="Leblanc O."/>
        </authorList>
    </citation>
    <scope>NUCLEOTIDE SEQUENCE [LARGE SCALE GENOMIC DNA]</scope>
    <source>
        <strain evidence="16">R1</strain>
        <tissue evidence="16">Leaf</tissue>
    </source>
</reference>
<keyword evidence="9" id="KW-0460">Magnesium</keyword>
<keyword evidence="11" id="KW-0695">RNA-directed DNA polymerase</keyword>
<dbReference type="PANTHER" id="PTHR37984:SF5">
    <property type="entry name" value="PROTEIN NYNRIN-LIKE"/>
    <property type="match status" value="1"/>
</dbReference>
<dbReference type="GO" id="GO:0046872">
    <property type="term" value="F:metal ion binding"/>
    <property type="evidence" value="ECO:0007669"/>
    <property type="project" value="UniProtKB-KW"/>
</dbReference>
<keyword evidence="2" id="KW-0808">Transferase</keyword>
<dbReference type="Gene3D" id="3.30.420.10">
    <property type="entry name" value="Ribonuclease H-like superfamily/Ribonuclease H"/>
    <property type="match status" value="1"/>
</dbReference>
<keyword evidence="10" id="KW-0229">DNA integration</keyword>
<evidence type="ECO:0000256" key="14">
    <source>
        <dbReference type="ARBA" id="ARBA00023172"/>
    </source>
</evidence>
<dbReference type="Gene3D" id="1.10.340.70">
    <property type="match status" value="1"/>
</dbReference>
<keyword evidence="17" id="KW-1185">Reference proteome</keyword>
<dbReference type="GO" id="GO:0015074">
    <property type="term" value="P:DNA integration"/>
    <property type="evidence" value="ECO:0007669"/>
    <property type="project" value="UniProtKB-KW"/>
</dbReference>
<evidence type="ECO:0000256" key="6">
    <source>
        <dbReference type="ARBA" id="ARBA00022750"/>
    </source>
</evidence>
<dbReference type="InterPro" id="IPR056924">
    <property type="entry name" value="SH3_Tf2-1"/>
</dbReference>
<dbReference type="InterPro" id="IPR041373">
    <property type="entry name" value="RT_RNaseH"/>
</dbReference>
<keyword evidence="12" id="KW-0239">DNA-directed DNA polymerase</keyword>
<dbReference type="Pfam" id="PF00665">
    <property type="entry name" value="rve"/>
    <property type="match status" value="1"/>
</dbReference>
<evidence type="ECO:0000256" key="11">
    <source>
        <dbReference type="ARBA" id="ARBA00022918"/>
    </source>
</evidence>
<gene>
    <name evidence="16" type="ORF">U9M48_040262</name>
</gene>
<dbReference type="GO" id="GO:0003677">
    <property type="term" value="F:DNA binding"/>
    <property type="evidence" value="ECO:0007669"/>
    <property type="project" value="UniProtKB-KW"/>
</dbReference>
<keyword evidence="1" id="KW-0645">Protease</keyword>
<dbReference type="PROSITE" id="PS50994">
    <property type="entry name" value="INTEGRASE"/>
    <property type="match status" value="1"/>
</dbReference>
<evidence type="ECO:0000256" key="9">
    <source>
        <dbReference type="ARBA" id="ARBA00022842"/>
    </source>
</evidence>
<dbReference type="GO" id="GO:0006508">
    <property type="term" value="P:proteolysis"/>
    <property type="evidence" value="ECO:0007669"/>
    <property type="project" value="UniProtKB-KW"/>
</dbReference>
<name>A0AAQ3XD02_PASNO</name>
<dbReference type="Proteomes" id="UP001341281">
    <property type="component" value="Chromosome 09"/>
</dbReference>
<keyword evidence="4" id="KW-0540">Nuclease</keyword>
<proteinExistence type="predicted"/>
<dbReference type="PANTHER" id="PTHR37984">
    <property type="entry name" value="PROTEIN CBG26694"/>
    <property type="match status" value="1"/>
</dbReference>
<dbReference type="InterPro" id="IPR016197">
    <property type="entry name" value="Chromo-like_dom_sf"/>
</dbReference>
<dbReference type="FunFam" id="3.30.420.10:FF:000219">
    <property type="entry name" value="Putative retroelement"/>
    <property type="match status" value="1"/>
</dbReference>
<dbReference type="SUPFAM" id="SSF54160">
    <property type="entry name" value="Chromo domain-like"/>
    <property type="match status" value="1"/>
</dbReference>
<keyword evidence="3" id="KW-0548">Nucleotidyltransferase</keyword>
<accession>A0AAQ3XD02</accession>
<dbReference type="SUPFAM" id="SSF53098">
    <property type="entry name" value="Ribonuclease H-like"/>
    <property type="match status" value="1"/>
</dbReference>
<evidence type="ECO:0000256" key="1">
    <source>
        <dbReference type="ARBA" id="ARBA00022670"/>
    </source>
</evidence>
<keyword evidence="7" id="KW-0255">Endonuclease</keyword>
<evidence type="ECO:0000256" key="8">
    <source>
        <dbReference type="ARBA" id="ARBA00022801"/>
    </source>
</evidence>
<evidence type="ECO:0000256" key="2">
    <source>
        <dbReference type="ARBA" id="ARBA00022679"/>
    </source>
</evidence>
<dbReference type="GO" id="GO:0003887">
    <property type="term" value="F:DNA-directed DNA polymerase activity"/>
    <property type="evidence" value="ECO:0007669"/>
    <property type="project" value="UniProtKB-KW"/>
</dbReference>
<evidence type="ECO:0000313" key="16">
    <source>
        <dbReference type="EMBL" id="WVZ94363.1"/>
    </source>
</evidence>
<evidence type="ECO:0000313" key="17">
    <source>
        <dbReference type="Proteomes" id="UP001341281"/>
    </source>
</evidence>
<evidence type="ECO:0000256" key="12">
    <source>
        <dbReference type="ARBA" id="ARBA00022932"/>
    </source>
</evidence>
<keyword evidence="13" id="KW-0238">DNA-binding</keyword>
<dbReference type="AlphaFoldDB" id="A0AAQ3XD02"/>
<keyword evidence="6" id="KW-0064">Aspartyl protease</keyword>
<evidence type="ECO:0000256" key="5">
    <source>
        <dbReference type="ARBA" id="ARBA00022723"/>
    </source>
</evidence>
<dbReference type="InterPro" id="IPR036397">
    <property type="entry name" value="RNaseH_sf"/>
</dbReference>
<evidence type="ECO:0000256" key="3">
    <source>
        <dbReference type="ARBA" id="ARBA00022695"/>
    </source>
</evidence>
<dbReference type="GO" id="GO:0004519">
    <property type="term" value="F:endonuclease activity"/>
    <property type="evidence" value="ECO:0007669"/>
    <property type="project" value="UniProtKB-KW"/>
</dbReference>
<dbReference type="Pfam" id="PF17917">
    <property type="entry name" value="RT_RNaseH"/>
    <property type="match status" value="1"/>
</dbReference>
<dbReference type="GO" id="GO:0004190">
    <property type="term" value="F:aspartic-type endopeptidase activity"/>
    <property type="evidence" value="ECO:0007669"/>
    <property type="project" value="UniProtKB-KW"/>
</dbReference>
<evidence type="ECO:0000256" key="4">
    <source>
        <dbReference type="ARBA" id="ARBA00022722"/>
    </source>
</evidence>
<evidence type="ECO:0000256" key="10">
    <source>
        <dbReference type="ARBA" id="ARBA00022908"/>
    </source>
</evidence>
<keyword evidence="14" id="KW-0233">DNA recombination</keyword>
<keyword evidence="5" id="KW-0479">Metal-binding</keyword>
<dbReference type="InterPro" id="IPR001584">
    <property type="entry name" value="Integrase_cat-core"/>
</dbReference>
<organism evidence="16 17">
    <name type="scientific">Paspalum notatum var. saurae</name>
    <dbReference type="NCBI Taxonomy" id="547442"/>
    <lineage>
        <taxon>Eukaryota</taxon>
        <taxon>Viridiplantae</taxon>
        <taxon>Streptophyta</taxon>
        <taxon>Embryophyta</taxon>
        <taxon>Tracheophyta</taxon>
        <taxon>Spermatophyta</taxon>
        <taxon>Magnoliopsida</taxon>
        <taxon>Liliopsida</taxon>
        <taxon>Poales</taxon>
        <taxon>Poaceae</taxon>
        <taxon>PACMAD clade</taxon>
        <taxon>Panicoideae</taxon>
        <taxon>Andropogonodae</taxon>
        <taxon>Paspaleae</taxon>
        <taxon>Paspalinae</taxon>
        <taxon>Paspalum</taxon>
    </lineage>
</organism>
<dbReference type="Pfam" id="PF17921">
    <property type="entry name" value="Integrase_H2C2"/>
    <property type="match status" value="1"/>
</dbReference>
<evidence type="ECO:0000256" key="7">
    <source>
        <dbReference type="ARBA" id="ARBA00022759"/>
    </source>
</evidence>
<dbReference type="EMBL" id="CP144753">
    <property type="protein sequence ID" value="WVZ94363.1"/>
    <property type="molecule type" value="Genomic_DNA"/>
</dbReference>
<dbReference type="InterPro" id="IPR041588">
    <property type="entry name" value="Integrase_H2C2"/>
</dbReference>
<dbReference type="SUPFAM" id="SSF56672">
    <property type="entry name" value="DNA/RNA polymerases"/>
    <property type="match status" value="1"/>
</dbReference>
<evidence type="ECO:0000259" key="15">
    <source>
        <dbReference type="PROSITE" id="PS50994"/>
    </source>
</evidence>
<dbReference type="InterPro" id="IPR012337">
    <property type="entry name" value="RNaseH-like_sf"/>
</dbReference>
<protein>
    <recommendedName>
        <fullName evidence="15">Integrase catalytic domain-containing protein</fullName>
    </recommendedName>
</protein>
<dbReference type="GO" id="GO:0003964">
    <property type="term" value="F:RNA-directed DNA polymerase activity"/>
    <property type="evidence" value="ECO:0007669"/>
    <property type="project" value="UniProtKB-KW"/>
</dbReference>
<dbReference type="Pfam" id="PF24626">
    <property type="entry name" value="SH3_Tf2-1"/>
    <property type="match status" value="1"/>
</dbReference>
<dbReference type="GO" id="GO:0006310">
    <property type="term" value="P:DNA recombination"/>
    <property type="evidence" value="ECO:0007669"/>
    <property type="project" value="UniProtKB-KW"/>
</dbReference>